<keyword evidence="2" id="KW-1185">Reference proteome</keyword>
<dbReference type="Proteomes" id="UP000247727">
    <property type="component" value="Unassembled WGS sequence"/>
</dbReference>
<gene>
    <name evidence="1" type="ORF">C8J30_11939</name>
</gene>
<evidence type="ECO:0000313" key="1">
    <source>
        <dbReference type="EMBL" id="PYF07209.1"/>
    </source>
</evidence>
<accession>A0A318U5L8</accession>
<dbReference type="EMBL" id="QJTK01000019">
    <property type="protein sequence ID" value="PYF07209.1"/>
    <property type="molecule type" value="Genomic_DNA"/>
</dbReference>
<name>A0A318U5L8_9RHOB</name>
<reference evidence="1 2" key="1">
    <citation type="submission" date="2018-06" db="EMBL/GenBank/DDBJ databases">
        <title>Genomic Encyclopedia of Type Strains, Phase III (KMG-III): the genomes of soil and plant-associated and newly described type strains.</title>
        <authorList>
            <person name="Whitman W."/>
        </authorList>
    </citation>
    <scope>NUCLEOTIDE SEQUENCE [LARGE SCALE GENOMIC DNA]</scope>
    <source>
        <strain evidence="1 2">JA737</strain>
    </source>
</reference>
<organism evidence="1 2">
    <name type="scientific">Rhodobacter viridis</name>
    <dbReference type="NCBI Taxonomy" id="1054202"/>
    <lineage>
        <taxon>Bacteria</taxon>
        <taxon>Pseudomonadati</taxon>
        <taxon>Pseudomonadota</taxon>
        <taxon>Alphaproteobacteria</taxon>
        <taxon>Rhodobacterales</taxon>
        <taxon>Rhodobacter group</taxon>
        <taxon>Rhodobacter</taxon>
    </lineage>
</organism>
<dbReference type="AlphaFoldDB" id="A0A318U5L8"/>
<comment type="caution">
    <text evidence="1">The sequence shown here is derived from an EMBL/GenBank/DDBJ whole genome shotgun (WGS) entry which is preliminary data.</text>
</comment>
<proteinExistence type="predicted"/>
<evidence type="ECO:0000313" key="2">
    <source>
        <dbReference type="Proteomes" id="UP000247727"/>
    </source>
</evidence>
<sequence length="35" mass="3942">MGEIDRTGLGNEIRRDLSNPRDMFAIVHRQMAAAV</sequence>
<protein>
    <submittedName>
        <fullName evidence="1">Uncharacterized protein</fullName>
    </submittedName>
</protein>